<evidence type="ECO:0000313" key="1">
    <source>
        <dbReference type="EMBL" id="SVA25406.1"/>
    </source>
</evidence>
<dbReference type="SUPFAM" id="SSF51197">
    <property type="entry name" value="Clavaminate synthase-like"/>
    <property type="match status" value="1"/>
</dbReference>
<gene>
    <name evidence="1" type="ORF">METZ01_LOCUS78260</name>
</gene>
<dbReference type="PANTHER" id="PTHR20883">
    <property type="entry name" value="PHYTANOYL-COA DIOXYGENASE DOMAIN CONTAINING 1"/>
    <property type="match status" value="1"/>
</dbReference>
<dbReference type="AlphaFoldDB" id="A0A381UB25"/>
<dbReference type="InterPro" id="IPR008775">
    <property type="entry name" value="Phytyl_CoA_dOase-like"/>
</dbReference>
<dbReference type="Gene3D" id="2.60.120.620">
    <property type="entry name" value="q2cbj1_9rhob like domain"/>
    <property type="match status" value="1"/>
</dbReference>
<accession>A0A381UB25</accession>
<protein>
    <recommendedName>
        <fullName evidence="2">Fe2OG dioxygenase domain-containing protein</fullName>
    </recommendedName>
</protein>
<evidence type="ECO:0008006" key="2">
    <source>
        <dbReference type="Google" id="ProtNLM"/>
    </source>
</evidence>
<organism evidence="1">
    <name type="scientific">marine metagenome</name>
    <dbReference type="NCBI Taxonomy" id="408172"/>
    <lineage>
        <taxon>unclassified sequences</taxon>
        <taxon>metagenomes</taxon>
        <taxon>ecological metagenomes</taxon>
    </lineage>
</organism>
<sequence length="256" mass="28889">MSFVSNFSDKGYNLEKNVFSAEITTKLEIEFDNIVSQLIESGESINARWGSDLTKDIEATDSEVIHTHNVQSYSALMLSMVQEKKLLDLIELLIGPDIILHHTKLFLKPPRKGSAFPLHQDWSYFPTEKNSMIAAMVHLSESTEEMGCVRVISGSHQLGRLERSDGHTYNPIIHDRYNLEDADPVIAEPGDVTFFHCCSLHGSMPNLSQDPRKTILIQLYSGRDKIVDGNEHTNVQLVLRGHNHHATRNNVSIIRS</sequence>
<dbReference type="EMBL" id="UINC01006088">
    <property type="protein sequence ID" value="SVA25406.1"/>
    <property type="molecule type" value="Genomic_DNA"/>
</dbReference>
<dbReference type="GO" id="GO:0016491">
    <property type="term" value="F:oxidoreductase activity"/>
    <property type="evidence" value="ECO:0007669"/>
    <property type="project" value="UniProtKB-ARBA"/>
</dbReference>
<reference evidence="1" key="1">
    <citation type="submission" date="2018-05" db="EMBL/GenBank/DDBJ databases">
        <authorList>
            <person name="Lanie J.A."/>
            <person name="Ng W.-L."/>
            <person name="Kazmierczak K.M."/>
            <person name="Andrzejewski T.M."/>
            <person name="Davidsen T.M."/>
            <person name="Wayne K.J."/>
            <person name="Tettelin H."/>
            <person name="Glass J.I."/>
            <person name="Rusch D."/>
            <person name="Podicherti R."/>
            <person name="Tsui H.-C.T."/>
            <person name="Winkler M.E."/>
        </authorList>
    </citation>
    <scope>NUCLEOTIDE SEQUENCE</scope>
</reference>
<proteinExistence type="predicted"/>
<dbReference type="PANTHER" id="PTHR20883:SF48">
    <property type="entry name" value="ECTOINE DIOXYGENASE"/>
    <property type="match status" value="1"/>
</dbReference>
<dbReference type="Pfam" id="PF05721">
    <property type="entry name" value="PhyH"/>
    <property type="match status" value="1"/>
</dbReference>
<name>A0A381UB25_9ZZZZ</name>
<dbReference type="GO" id="GO:0046872">
    <property type="term" value="F:metal ion binding"/>
    <property type="evidence" value="ECO:0007669"/>
    <property type="project" value="UniProtKB-ARBA"/>
</dbReference>